<sequence length="136" mass="15407">MSIALLREMFEKMVVAKNAELIGHYYDPDFVMYSDGLRQEFAEFSEGHRKIYASAISYAIEYDEDAWVQAPRPGRRTRVDHHIAARGKADANRSHTHRSIPRRPHPPNLGDNMAELAQRGRARRLLIGSSGSTATT</sequence>
<gene>
    <name evidence="2" type="ORF">MSHO_58850</name>
</gene>
<organism evidence="2 3">
    <name type="scientific">Mycobacterium shottsii</name>
    <dbReference type="NCBI Taxonomy" id="133549"/>
    <lineage>
        <taxon>Bacteria</taxon>
        <taxon>Bacillati</taxon>
        <taxon>Actinomycetota</taxon>
        <taxon>Actinomycetes</taxon>
        <taxon>Mycobacteriales</taxon>
        <taxon>Mycobacteriaceae</taxon>
        <taxon>Mycobacterium</taxon>
        <taxon>Mycobacterium ulcerans group</taxon>
    </lineage>
</organism>
<feature type="compositionally biased region" description="Basic and acidic residues" evidence="1">
    <location>
        <begin position="84"/>
        <end position="93"/>
    </location>
</feature>
<dbReference type="Proteomes" id="UP000467164">
    <property type="component" value="Chromosome"/>
</dbReference>
<protein>
    <submittedName>
        <fullName evidence="2">Uncharacterized protein</fullName>
    </submittedName>
</protein>
<keyword evidence="3" id="KW-1185">Reference proteome</keyword>
<dbReference type="AlphaFoldDB" id="A0A7I7LLQ8"/>
<dbReference type="KEGG" id="msho:MSHO_58850"/>
<accession>A0A7I7LLQ8</accession>
<name>A0A7I7LLQ8_9MYCO</name>
<dbReference type="RefSeq" id="WP_198968079.1">
    <property type="nucleotide sequence ID" value="NZ_AP022572.1"/>
</dbReference>
<evidence type="ECO:0000256" key="1">
    <source>
        <dbReference type="SAM" id="MobiDB-lite"/>
    </source>
</evidence>
<evidence type="ECO:0000313" key="2">
    <source>
        <dbReference type="EMBL" id="BBX60540.1"/>
    </source>
</evidence>
<evidence type="ECO:0000313" key="3">
    <source>
        <dbReference type="Proteomes" id="UP000467164"/>
    </source>
</evidence>
<reference evidence="2 3" key="1">
    <citation type="journal article" date="2019" name="Emerg. Microbes Infect.">
        <title>Comprehensive subspecies identification of 175 nontuberculous mycobacteria species based on 7547 genomic profiles.</title>
        <authorList>
            <person name="Matsumoto Y."/>
            <person name="Kinjo T."/>
            <person name="Motooka D."/>
            <person name="Nabeya D."/>
            <person name="Jung N."/>
            <person name="Uechi K."/>
            <person name="Horii T."/>
            <person name="Iida T."/>
            <person name="Fujita J."/>
            <person name="Nakamura S."/>
        </authorList>
    </citation>
    <scope>NUCLEOTIDE SEQUENCE [LARGE SCALE GENOMIC DNA]</scope>
    <source>
        <strain evidence="2 3">JCM 12657</strain>
    </source>
</reference>
<proteinExistence type="predicted"/>
<feature type="region of interest" description="Disordered" evidence="1">
    <location>
        <begin position="84"/>
        <end position="111"/>
    </location>
</feature>
<feature type="compositionally biased region" description="Basic residues" evidence="1">
    <location>
        <begin position="94"/>
        <end position="105"/>
    </location>
</feature>
<dbReference type="EMBL" id="AP022572">
    <property type="protein sequence ID" value="BBX60540.1"/>
    <property type="molecule type" value="Genomic_DNA"/>
</dbReference>